<evidence type="ECO:0000313" key="3">
    <source>
        <dbReference type="EMBL" id="AHG90403.1"/>
    </source>
</evidence>
<evidence type="ECO:0000256" key="1">
    <source>
        <dbReference type="SAM" id="MobiDB-lite"/>
    </source>
</evidence>
<dbReference type="Gene3D" id="2.120.10.30">
    <property type="entry name" value="TolB, C-terminal domain"/>
    <property type="match status" value="1"/>
</dbReference>
<name>W0RLT6_9BACT</name>
<protein>
    <submittedName>
        <fullName evidence="3">L-sorbosone dehydrogenase</fullName>
    </submittedName>
</protein>
<dbReference type="PANTHER" id="PTHR33546:SF1">
    <property type="entry name" value="LARGE, MULTIFUNCTIONAL SECRETED PROTEIN"/>
    <property type="match status" value="1"/>
</dbReference>
<dbReference type="EMBL" id="CP007128">
    <property type="protein sequence ID" value="AHG90403.1"/>
    <property type="molecule type" value="Genomic_DNA"/>
</dbReference>
<feature type="region of interest" description="Disordered" evidence="1">
    <location>
        <begin position="183"/>
        <end position="205"/>
    </location>
</feature>
<organism evidence="3 4">
    <name type="scientific">Gemmatirosa kalamazoonensis</name>
    <dbReference type="NCBI Taxonomy" id="861299"/>
    <lineage>
        <taxon>Bacteria</taxon>
        <taxon>Pseudomonadati</taxon>
        <taxon>Gemmatimonadota</taxon>
        <taxon>Gemmatimonadia</taxon>
        <taxon>Gemmatimonadales</taxon>
        <taxon>Gemmatimonadaceae</taxon>
        <taxon>Gemmatirosa</taxon>
    </lineage>
</organism>
<dbReference type="InterPro" id="IPR054539">
    <property type="entry name" value="Beta-prop_PDH"/>
</dbReference>
<evidence type="ECO:0000313" key="4">
    <source>
        <dbReference type="Proteomes" id="UP000019151"/>
    </source>
</evidence>
<dbReference type="PATRIC" id="fig|861299.3.peg.2917"/>
<dbReference type="STRING" id="861299.J421_2866"/>
<feature type="compositionally biased region" description="Basic and acidic residues" evidence="1">
    <location>
        <begin position="194"/>
        <end position="204"/>
    </location>
</feature>
<gene>
    <name evidence="3" type="ORF">J421_2866</name>
</gene>
<dbReference type="PANTHER" id="PTHR33546">
    <property type="entry name" value="LARGE, MULTIFUNCTIONAL SECRETED PROTEIN-RELATED"/>
    <property type="match status" value="1"/>
</dbReference>
<dbReference type="RefSeq" id="WP_025411872.1">
    <property type="nucleotide sequence ID" value="NZ_CP007128.1"/>
</dbReference>
<dbReference type="KEGG" id="gba:J421_2866"/>
<proteinExistence type="predicted"/>
<feature type="compositionally biased region" description="Polar residues" evidence="1">
    <location>
        <begin position="184"/>
        <end position="193"/>
    </location>
</feature>
<dbReference type="InterPro" id="IPR011041">
    <property type="entry name" value="Quinoprot_gluc/sorb_DH_b-prop"/>
</dbReference>
<dbReference type="OrthoDB" id="9770043at2"/>
<accession>W0RLT6</accession>
<dbReference type="InParanoid" id="W0RLT6"/>
<evidence type="ECO:0000259" key="2">
    <source>
        <dbReference type="Pfam" id="PF22807"/>
    </source>
</evidence>
<dbReference type="InterPro" id="IPR011042">
    <property type="entry name" value="6-blade_b-propeller_TolB-like"/>
</dbReference>
<dbReference type="eggNOG" id="COG2133">
    <property type="taxonomic scope" value="Bacteria"/>
</dbReference>
<sequence length="439" mass="46063">MLLLVAAGAIAVACGKGSGDGRAVDSHAVGGEVTPTAGPSAAAKPACAADNGGITLPAGFCATIFDDRAGTPRHIVVAPNGDVFVNRSSARSGGGVLALRDTNGDGQADVRETFGSGTGTGIGLVPGWLYVEHSTRIVRYPMTAGRLTPNGEPEVIVTGLPTGGHDAHPFVLDGKGNLFVDLGSPSNSCQQSDRQNRSPGKDPCPELTMRAGIWRFDANKQNQEPTATNRYATGLRNAEGLAVHPGDGALYSTSHGRDQLSQNWGFTDQQSAELPAEELFKVDQGTDGGWPYCYYDQFQKKKVLAPEYGGDGKQVGRCAGKAEPAVAFPGHWAPMATLFYTGRAFPAKYRDGAFVAFHGSWNRLPLPQAGFRVAFAPMSGGKFTGAYETFADGFAGGEIRSMPNAAAHRPSGLAQSPDGGIYVTDDAKGRIWKIVYVGR</sequence>
<keyword evidence="4" id="KW-1185">Reference proteome</keyword>
<dbReference type="Pfam" id="PF22807">
    <property type="entry name" value="TrAA12"/>
    <property type="match status" value="1"/>
</dbReference>
<dbReference type="SUPFAM" id="SSF50952">
    <property type="entry name" value="Soluble quinoprotein glucose dehydrogenase"/>
    <property type="match status" value="1"/>
</dbReference>
<dbReference type="Proteomes" id="UP000019151">
    <property type="component" value="Chromosome"/>
</dbReference>
<feature type="domain" description="Pyrroloquinoline quinone-dependent pyranose dehydrogenase beta-propeller" evidence="2">
    <location>
        <begin position="56"/>
        <end position="434"/>
    </location>
</feature>
<dbReference type="AlphaFoldDB" id="W0RLT6"/>
<dbReference type="HOGENOM" id="CLU_024435_0_0_0"/>
<reference evidence="3 4" key="1">
    <citation type="journal article" date="2014" name="Genome Announc.">
        <title>Genome Sequence and Methylome of Soil Bacterium Gemmatirosa kalamazoonensis KBS708T, a Member of the Rarely Cultivated Gemmatimonadetes Phylum.</title>
        <authorList>
            <person name="Debruyn J.M."/>
            <person name="Radosevich M."/>
            <person name="Wommack K.E."/>
            <person name="Polson S.W."/>
            <person name="Hauser L.J."/>
            <person name="Fawaz M.N."/>
            <person name="Korlach J."/>
            <person name="Tsai Y.C."/>
        </authorList>
    </citation>
    <scope>NUCLEOTIDE SEQUENCE [LARGE SCALE GENOMIC DNA]</scope>
    <source>
        <strain evidence="3 4">KBS708</strain>
    </source>
</reference>